<dbReference type="AlphaFoldDB" id="A0AAD0KYF3"/>
<proteinExistence type="predicted"/>
<accession>A0AAD0KYF3</accession>
<dbReference type="Proteomes" id="UP000249682">
    <property type="component" value="Chromosome"/>
</dbReference>
<feature type="transmembrane region" description="Helical" evidence="1">
    <location>
        <begin position="33"/>
        <end position="52"/>
    </location>
</feature>
<protein>
    <submittedName>
        <fullName evidence="2">Uncharacterized protein</fullName>
    </submittedName>
</protein>
<name>A0AAD0KYF3_MYCLR</name>
<evidence type="ECO:0000256" key="1">
    <source>
        <dbReference type="SAM" id="Phobius"/>
    </source>
</evidence>
<gene>
    <name evidence="2" type="ORF">DIJ64_14160</name>
</gene>
<organism evidence="2 3">
    <name type="scientific">Mycobacterium leprae</name>
    <dbReference type="NCBI Taxonomy" id="1769"/>
    <lineage>
        <taxon>Bacteria</taxon>
        <taxon>Bacillati</taxon>
        <taxon>Actinomycetota</taxon>
        <taxon>Actinomycetes</taxon>
        <taxon>Mycobacteriales</taxon>
        <taxon>Mycobacteriaceae</taxon>
        <taxon>Mycobacterium</taxon>
    </lineage>
</organism>
<dbReference type="EMBL" id="CP029543">
    <property type="protein sequence ID" value="AWV48791.1"/>
    <property type="molecule type" value="Genomic_DNA"/>
</dbReference>
<evidence type="ECO:0000313" key="2">
    <source>
        <dbReference type="EMBL" id="AWV48791.1"/>
    </source>
</evidence>
<evidence type="ECO:0000313" key="3">
    <source>
        <dbReference type="Proteomes" id="UP000249682"/>
    </source>
</evidence>
<keyword evidence="1" id="KW-1133">Transmembrane helix</keyword>
<keyword evidence="1" id="KW-0812">Transmembrane</keyword>
<reference evidence="2 3" key="1">
    <citation type="submission" date="2018-05" db="EMBL/GenBank/DDBJ databases">
        <title>Evolution of small genomes with special reference to Mycobacterium leprae.</title>
        <authorList>
            <person name="Mohanty P.S."/>
            <person name="Bansal A.K."/>
            <person name="Gupta U.D."/>
            <person name="Naaz F."/>
            <person name="Dwivedi V.D."/>
            <person name="Singh H."/>
            <person name="Gupta G."/>
            <person name="Sharma S."/>
            <person name="Arora M."/>
        </authorList>
    </citation>
    <scope>NUCLEOTIDE SEQUENCE [LARGE SCALE GENOMIC DNA]</scope>
    <source>
        <strain evidence="2 3">MRHRU-235-G</strain>
    </source>
</reference>
<keyword evidence="1" id="KW-0472">Membrane</keyword>
<sequence>MDSGDVRLVDIGVIKIWNGAAVPDVSAQHFLVFWPQMYYLLMALLGGMEVWAKPDSKVLAFVGEGELMRNS</sequence>